<evidence type="ECO:0000313" key="2">
    <source>
        <dbReference type="Proteomes" id="UP001596328"/>
    </source>
</evidence>
<sequence>MSVTDGVHAIRLEYDFDDRTMVIHPTAVETDRGLVLVDAGLPGAVDQLESALDDAGHDLSDVRLLLFTHQFGDLVGGLDDHADVDGFD</sequence>
<feature type="non-terminal residue" evidence="1">
    <location>
        <position position="88"/>
    </location>
</feature>
<evidence type="ECO:0000313" key="1">
    <source>
        <dbReference type="EMBL" id="MFC6725927.1"/>
    </source>
</evidence>
<accession>A0ABD5S345</accession>
<dbReference type="Gene3D" id="3.60.15.10">
    <property type="entry name" value="Ribonuclease Z/Hydroxyacylglutathione hydrolase-like"/>
    <property type="match status" value="1"/>
</dbReference>
<name>A0ABD5S345_9EURY</name>
<keyword evidence="2" id="KW-1185">Reference proteome</keyword>
<dbReference type="SUPFAM" id="SSF56281">
    <property type="entry name" value="Metallo-hydrolase/oxidoreductase"/>
    <property type="match status" value="1"/>
</dbReference>
<gene>
    <name evidence="1" type="ORF">ACFQE1_16455</name>
</gene>
<comment type="caution">
    <text evidence="1">The sequence shown here is derived from an EMBL/GenBank/DDBJ whole genome shotgun (WGS) entry which is preliminary data.</text>
</comment>
<organism evidence="1 2">
    <name type="scientific">Halobium palmae</name>
    <dbReference type="NCBI Taxonomy" id="1776492"/>
    <lineage>
        <taxon>Archaea</taxon>
        <taxon>Methanobacteriati</taxon>
        <taxon>Methanobacteriota</taxon>
        <taxon>Stenosarchaea group</taxon>
        <taxon>Halobacteria</taxon>
        <taxon>Halobacteriales</taxon>
        <taxon>Haloferacaceae</taxon>
        <taxon>Halobium</taxon>
    </lineage>
</organism>
<protein>
    <submittedName>
        <fullName evidence="1">MBL fold metallo-hydrolase</fullName>
    </submittedName>
</protein>
<dbReference type="InterPro" id="IPR036866">
    <property type="entry name" value="RibonucZ/Hydroxyglut_hydro"/>
</dbReference>
<dbReference type="EMBL" id="JBHSWU010000784">
    <property type="protein sequence ID" value="MFC6725927.1"/>
    <property type="molecule type" value="Genomic_DNA"/>
</dbReference>
<dbReference type="Proteomes" id="UP001596328">
    <property type="component" value="Unassembled WGS sequence"/>
</dbReference>
<proteinExistence type="predicted"/>
<dbReference type="AlphaFoldDB" id="A0ABD5S345"/>
<reference evidence="1 2" key="1">
    <citation type="journal article" date="2019" name="Int. J. Syst. Evol. Microbiol.">
        <title>The Global Catalogue of Microorganisms (GCM) 10K type strain sequencing project: providing services to taxonomists for standard genome sequencing and annotation.</title>
        <authorList>
            <consortium name="The Broad Institute Genomics Platform"/>
            <consortium name="The Broad Institute Genome Sequencing Center for Infectious Disease"/>
            <person name="Wu L."/>
            <person name="Ma J."/>
        </authorList>
    </citation>
    <scope>NUCLEOTIDE SEQUENCE [LARGE SCALE GENOMIC DNA]</scope>
    <source>
        <strain evidence="1 2">NBRC 111368</strain>
    </source>
</reference>